<evidence type="ECO:0000313" key="3">
    <source>
        <dbReference type="EMBL" id="CAD5221119.1"/>
    </source>
</evidence>
<evidence type="ECO:0000256" key="2">
    <source>
        <dbReference type="SAM" id="SignalP"/>
    </source>
</evidence>
<accession>A0A811L0M7</accession>
<protein>
    <submittedName>
        <fullName evidence="3">Uncharacterized protein</fullName>
    </submittedName>
</protein>
<keyword evidence="2" id="KW-0732">Signal</keyword>
<keyword evidence="4" id="KW-1185">Reference proteome</keyword>
<dbReference type="Proteomes" id="UP000783686">
    <property type="component" value="Unassembled WGS sequence"/>
</dbReference>
<reference evidence="3" key="1">
    <citation type="submission" date="2020-09" db="EMBL/GenBank/DDBJ databases">
        <authorList>
            <person name="Kikuchi T."/>
        </authorList>
    </citation>
    <scope>NUCLEOTIDE SEQUENCE</scope>
    <source>
        <strain evidence="3">SH1</strain>
    </source>
</reference>
<evidence type="ECO:0000313" key="4">
    <source>
        <dbReference type="Proteomes" id="UP000614601"/>
    </source>
</evidence>
<sequence>MQKLLLFVLGVAACGMVSSQFTSGSSFCADEKNLEKNYACLLEGGSSSEESQESTTASGDLEESGSGSGSEEGSGSSEDVSYKYCLLLKYFYNIAVEFKGEAVYSLWLQWIEEVNDNIVLDVSLTSEEKICAIWSSLEAFITVHVEIEEIVYYIYISEWGGYVRNLEAVSVSFDSSVSEAIITLDASEDCELFDALRNQTSGELATYVETLIEEITVILEGGWSYSYELVLIYEKIESFLTTYSQYSAQFLAIEIEGYGSVSSFYEVTAFYWRAYNFDIAVGGSTSDCALIQVLTQAYQNESIGSTSERAQIKELVETLTTYYESNTEVSVRIEYFYTQLYQFLIIQEWSVEIIYSLEISGYGDLYELIYAYVLEVNLGISFENIGGSTTVESSSAGASCSDVTEINDFSANTTDLLTSITEAQESWNSTEIQRFAAYKERIYVVSSNTSATLVERYQSVYQVLTTWTTNEFYLNLVDSIQILTWGGSVSQACACHDQVE</sequence>
<gene>
    <name evidence="3" type="ORF">BOKJ2_LOCUS9285</name>
</gene>
<dbReference type="Proteomes" id="UP000614601">
    <property type="component" value="Unassembled WGS sequence"/>
</dbReference>
<organism evidence="3 4">
    <name type="scientific">Bursaphelenchus okinawaensis</name>
    <dbReference type="NCBI Taxonomy" id="465554"/>
    <lineage>
        <taxon>Eukaryota</taxon>
        <taxon>Metazoa</taxon>
        <taxon>Ecdysozoa</taxon>
        <taxon>Nematoda</taxon>
        <taxon>Chromadorea</taxon>
        <taxon>Rhabditida</taxon>
        <taxon>Tylenchina</taxon>
        <taxon>Tylenchomorpha</taxon>
        <taxon>Aphelenchoidea</taxon>
        <taxon>Aphelenchoididae</taxon>
        <taxon>Bursaphelenchus</taxon>
    </lineage>
</organism>
<feature type="region of interest" description="Disordered" evidence="1">
    <location>
        <begin position="45"/>
        <end position="77"/>
    </location>
</feature>
<proteinExistence type="predicted"/>
<name>A0A811L0M7_9BILA</name>
<dbReference type="AlphaFoldDB" id="A0A811L0M7"/>
<evidence type="ECO:0000256" key="1">
    <source>
        <dbReference type="SAM" id="MobiDB-lite"/>
    </source>
</evidence>
<dbReference type="OrthoDB" id="5850529at2759"/>
<dbReference type="EMBL" id="CAJFDH010000004">
    <property type="protein sequence ID" value="CAD5221119.1"/>
    <property type="molecule type" value="Genomic_DNA"/>
</dbReference>
<comment type="caution">
    <text evidence="3">The sequence shown here is derived from an EMBL/GenBank/DDBJ whole genome shotgun (WGS) entry which is preliminary data.</text>
</comment>
<feature type="signal peptide" evidence="2">
    <location>
        <begin position="1"/>
        <end position="19"/>
    </location>
</feature>
<feature type="compositionally biased region" description="Low complexity" evidence="1">
    <location>
        <begin position="45"/>
        <end position="59"/>
    </location>
</feature>
<dbReference type="EMBL" id="CAJFCW020000004">
    <property type="protein sequence ID" value="CAG9114606.1"/>
    <property type="molecule type" value="Genomic_DNA"/>
</dbReference>
<feature type="chain" id="PRO_5044131699" evidence="2">
    <location>
        <begin position="20"/>
        <end position="500"/>
    </location>
</feature>